<protein>
    <recommendedName>
        <fullName evidence="3">Ribosome hibernation promoting factor</fullName>
    </recommendedName>
</protein>
<evidence type="ECO:0000313" key="5">
    <source>
        <dbReference type="Proteomes" id="UP000032417"/>
    </source>
</evidence>
<dbReference type="InterPro" id="IPR036567">
    <property type="entry name" value="RHF-like"/>
</dbReference>
<name>A0A098C0Z3_9BACT</name>
<dbReference type="Pfam" id="PF02482">
    <property type="entry name" value="Ribosomal_S30AE"/>
    <property type="match status" value="1"/>
</dbReference>
<reference evidence="4 5" key="1">
    <citation type="submission" date="2014-08" db="EMBL/GenBank/DDBJ databases">
        <authorList>
            <person name="Wibberg D."/>
        </authorList>
    </citation>
    <scope>NUCLEOTIDE SEQUENCE [LARGE SCALE GENOMIC DNA]</scope>
    <source>
        <strain evidence="5">ING2-E5B</strain>
    </source>
</reference>
<evidence type="ECO:0000313" key="4">
    <source>
        <dbReference type="EMBL" id="CEA16545.1"/>
    </source>
</evidence>
<dbReference type="HOGENOM" id="CLU_071472_5_1_10"/>
<accession>A0A098C0Z3</accession>
<dbReference type="NCBIfam" id="TIGR00741">
    <property type="entry name" value="yfiA"/>
    <property type="match status" value="1"/>
</dbReference>
<dbReference type="InterPro" id="IPR050574">
    <property type="entry name" value="HPF/YfiA_ribosome-assoc"/>
</dbReference>
<dbReference type="GO" id="GO:0022627">
    <property type="term" value="C:cytosolic small ribosomal subunit"/>
    <property type="evidence" value="ECO:0007669"/>
    <property type="project" value="TreeGrafter"/>
</dbReference>
<dbReference type="InterPro" id="IPR003489">
    <property type="entry name" value="RHF/RaiA"/>
</dbReference>
<keyword evidence="5" id="KW-1185">Reference proteome</keyword>
<evidence type="ECO:0000256" key="3">
    <source>
        <dbReference type="ARBA" id="ARBA00041148"/>
    </source>
</evidence>
<dbReference type="KEGG" id="pbt:ING2E5B_1801"/>
<sequence>MELTIQSVNFDATEQLKAFTEKKVKKLQRFSDDIIQAEVILKVIKPESAKNKDAAIKINIKQKDAFANKTADTFEEAIDLCIMAIEKQIIKTKEKTKENF</sequence>
<dbReference type="CDD" id="cd00552">
    <property type="entry name" value="RaiA"/>
    <property type="match status" value="1"/>
</dbReference>
<organism evidence="4 5">
    <name type="scientific">Fermentimonas caenicola</name>
    <dbReference type="NCBI Taxonomy" id="1562970"/>
    <lineage>
        <taxon>Bacteria</taxon>
        <taxon>Pseudomonadati</taxon>
        <taxon>Bacteroidota</taxon>
        <taxon>Bacteroidia</taxon>
        <taxon>Bacteroidales</taxon>
        <taxon>Dysgonomonadaceae</taxon>
        <taxon>Fermentimonas</taxon>
    </lineage>
</organism>
<evidence type="ECO:0000256" key="2">
    <source>
        <dbReference type="ARBA" id="ARBA00038695"/>
    </source>
</evidence>
<dbReference type="GO" id="GO:0045900">
    <property type="term" value="P:negative regulation of translational elongation"/>
    <property type="evidence" value="ECO:0007669"/>
    <property type="project" value="TreeGrafter"/>
</dbReference>
<dbReference type="SUPFAM" id="SSF69754">
    <property type="entry name" value="Ribosome binding protein Y (YfiA homologue)"/>
    <property type="match status" value="1"/>
</dbReference>
<keyword evidence="1" id="KW-0810">Translation regulation</keyword>
<dbReference type="EMBL" id="LN515532">
    <property type="protein sequence ID" value="CEA16545.1"/>
    <property type="molecule type" value="Genomic_DNA"/>
</dbReference>
<comment type="subunit">
    <text evidence="2">Associates exclusively with 100S ribosomes, which are dimers of 70S ribosomes.</text>
</comment>
<dbReference type="GO" id="GO:0043024">
    <property type="term" value="F:ribosomal small subunit binding"/>
    <property type="evidence" value="ECO:0007669"/>
    <property type="project" value="TreeGrafter"/>
</dbReference>
<dbReference type="Gene3D" id="3.30.160.100">
    <property type="entry name" value="Ribosome hibernation promotion factor-like"/>
    <property type="match status" value="1"/>
</dbReference>
<dbReference type="Proteomes" id="UP000032417">
    <property type="component" value="Chromosome 1"/>
</dbReference>
<dbReference type="PANTHER" id="PTHR33231">
    <property type="entry name" value="30S RIBOSOMAL PROTEIN"/>
    <property type="match status" value="1"/>
</dbReference>
<dbReference type="OrthoDB" id="9808702at2"/>
<dbReference type="PANTHER" id="PTHR33231:SF1">
    <property type="entry name" value="30S RIBOSOMAL PROTEIN"/>
    <property type="match status" value="1"/>
</dbReference>
<dbReference type="STRING" id="1562970.ING2E5B_1801"/>
<proteinExistence type="predicted"/>
<dbReference type="AlphaFoldDB" id="A0A098C0Z3"/>
<gene>
    <name evidence="4" type="ORF">ING2E5B_1801</name>
</gene>
<evidence type="ECO:0000256" key="1">
    <source>
        <dbReference type="ARBA" id="ARBA00022845"/>
    </source>
</evidence>
<dbReference type="PATRIC" id="fig|1562970.3.peg.1787"/>